<gene>
    <name evidence="2" type="ORF">DCAF_LOCUS13750</name>
</gene>
<keyword evidence="3" id="KW-1185">Reference proteome</keyword>
<sequence length="54" mass="5872">MIGGAHNATRDNATEWSIIDGSTPPPSSSSLHESFSVQSFHHLPRQRDGEPTMP</sequence>
<evidence type="ECO:0000313" key="3">
    <source>
        <dbReference type="Proteomes" id="UP001314170"/>
    </source>
</evidence>
<feature type="region of interest" description="Disordered" evidence="1">
    <location>
        <begin position="1"/>
        <end position="54"/>
    </location>
</feature>
<evidence type="ECO:0000313" key="2">
    <source>
        <dbReference type="EMBL" id="CAK7338702.1"/>
    </source>
</evidence>
<protein>
    <submittedName>
        <fullName evidence="2">Uncharacterized protein</fullName>
    </submittedName>
</protein>
<feature type="compositionally biased region" description="Basic and acidic residues" evidence="1">
    <location>
        <begin position="45"/>
        <end position="54"/>
    </location>
</feature>
<accession>A0AAV1RT46</accession>
<reference evidence="2 3" key="1">
    <citation type="submission" date="2024-01" db="EMBL/GenBank/DDBJ databases">
        <authorList>
            <person name="Waweru B."/>
        </authorList>
    </citation>
    <scope>NUCLEOTIDE SEQUENCE [LARGE SCALE GENOMIC DNA]</scope>
</reference>
<proteinExistence type="predicted"/>
<comment type="caution">
    <text evidence="2">The sequence shown here is derived from an EMBL/GenBank/DDBJ whole genome shotgun (WGS) entry which is preliminary data.</text>
</comment>
<organism evidence="2 3">
    <name type="scientific">Dovyalis caffra</name>
    <dbReference type="NCBI Taxonomy" id="77055"/>
    <lineage>
        <taxon>Eukaryota</taxon>
        <taxon>Viridiplantae</taxon>
        <taxon>Streptophyta</taxon>
        <taxon>Embryophyta</taxon>
        <taxon>Tracheophyta</taxon>
        <taxon>Spermatophyta</taxon>
        <taxon>Magnoliopsida</taxon>
        <taxon>eudicotyledons</taxon>
        <taxon>Gunneridae</taxon>
        <taxon>Pentapetalae</taxon>
        <taxon>rosids</taxon>
        <taxon>fabids</taxon>
        <taxon>Malpighiales</taxon>
        <taxon>Salicaceae</taxon>
        <taxon>Flacourtieae</taxon>
        <taxon>Dovyalis</taxon>
    </lineage>
</organism>
<feature type="compositionally biased region" description="Low complexity" evidence="1">
    <location>
        <begin position="17"/>
        <end position="39"/>
    </location>
</feature>
<name>A0AAV1RT46_9ROSI</name>
<dbReference type="AlphaFoldDB" id="A0AAV1RT46"/>
<dbReference type="Proteomes" id="UP001314170">
    <property type="component" value="Unassembled WGS sequence"/>
</dbReference>
<evidence type="ECO:0000256" key="1">
    <source>
        <dbReference type="SAM" id="MobiDB-lite"/>
    </source>
</evidence>
<dbReference type="EMBL" id="CAWUPB010001156">
    <property type="protein sequence ID" value="CAK7338702.1"/>
    <property type="molecule type" value="Genomic_DNA"/>
</dbReference>